<organism evidence="1 2">
    <name type="scientific">Stephania cephalantha</name>
    <dbReference type="NCBI Taxonomy" id="152367"/>
    <lineage>
        <taxon>Eukaryota</taxon>
        <taxon>Viridiplantae</taxon>
        <taxon>Streptophyta</taxon>
        <taxon>Embryophyta</taxon>
        <taxon>Tracheophyta</taxon>
        <taxon>Spermatophyta</taxon>
        <taxon>Magnoliopsida</taxon>
        <taxon>Ranunculales</taxon>
        <taxon>Menispermaceae</taxon>
        <taxon>Menispermoideae</taxon>
        <taxon>Cissampelideae</taxon>
        <taxon>Stephania</taxon>
    </lineage>
</organism>
<name>A0AAP0IAQ8_9MAGN</name>
<comment type="caution">
    <text evidence="1">The sequence shown here is derived from an EMBL/GenBank/DDBJ whole genome shotgun (WGS) entry which is preliminary data.</text>
</comment>
<dbReference type="AlphaFoldDB" id="A0AAP0IAQ8"/>
<evidence type="ECO:0000313" key="2">
    <source>
        <dbReference type="Proteomes" id="UP001419268"/>
    </source>
</evidence>
<protein>
    <submittedName>
        <fullName evidence="1">Uncharacterized protein</fullName>
    </submittedName>
</protein>
<keyword evidence="2" id="KW-1185">Reference proteome</keyword>
<sequence length="224" mass="25500">MRKGKGKGKEVPGDYLEIVEPAHRVGVTGIQLERHVNVEIGGDNVNGDAFNEKSKTLDPHRLTRAYAQSIHQVIKSLVRSLAISFDINRSAYCLRSLNMFARLSRYNLLGNILFYAILYGNFRCKILYHTGISLVFVMTIQKLRRTERERGSWGTSDEEHISLSIIMSGQGRDPMGFWYVDFQWFRNKTEMITAQHQQIIDTLSEMRAHGTMLAAPAVQIDPAI</sequence>
<gene>
    <name evidence="1" type="ORF">Scep_019468</name>
</gene>
<dbReference type="Proteomes" id="UP001419268">
    <property type="component" value="Unassembled WGS sequence"/>
</dbReference>
<evidence type="ECO:0000313" key="1">
    <source>
        <dbReference type="EMBL" id="KAK9111949.1"/>
    </source>
</evidence>
<proteinExistence type="predicted"/>
<dbReference type="EMBL" id="JBBNAG010000008">
    <property type="protein sequence ID" value="KAK9111949.1"/>
    <property type="molecule type" value="Genomic_DNA"/>
</dbReference>
<accession>A0AAP0IAQ8</accession>
<reference evidence="1 2" key="1">
    <citation type="submission" date="2024-01" db="EMBL/GenBank/DDBJ databases">
        <title>Genome assemblies of Stephania.</title>
        <authorList>
            <person name="Yang L."/>
        </authorList>
    </citation>
    <scope>NUCLEOTIDE SEQUENCE [LARGE SCALE GENOMIC DNA]</scope>
    <source>
        <strain evidence="1">JXDWG</strain>
        <tissue evidence="1">Leaf</tissue>
    </source>
</reference>